<sequence>MDYKYIKQLLERYWNCETSLEEEDILRTFFSQEDIPSELESYKALFTYELGESKNEALGDDFDQKMMDIIEGEESQKPEKAKVISLTERLKPLFKAAAMVAIFLTLGNAAQVPFQKDAEYVGNTGNGQSVHGVSVAAIADSVSVDSMQQSNINQVAADPASNILK</sequence>
<dbReference type="RefSeq" id="WP_022252820.1">
    <property type="nucleotide sequence ID" value="NZ_VZAD01000004.1"/>
</dbReference>
<dbReference type="AlphaFoldDB" id="A0A6A7W7L3"/>
<protein>
    <submittedName>
        <fullName evidence="1">Pyruvate ferredoxin oxidoreductase</fullName>
    </submittedName>
</protein>
<dbReference type="EMBL" id="VZAD01000004">
    <property type="protein sequence ID" value="MQP10441.1"/>
    <property type="molecule type" value="Genomic_DNA"/>
</dbReference>
<evidence type="ECO:0000313" key="1">
    <source>
        <dbReference type="EMBL" id="MQP10441.1"/>
    </source>
</evidence>
<organism evidence="1 2">
    <name type="scientific">Segatella copri</name>
    <dbReference type="NCBI Taxonomy" id="165179"/>
    <lineage>
        <taxon>Bacteria</taxon>
        <taxon>Pseudomonadati</taxon>
        <taxon>Bacteroidota</taxon>
        <taxon>Bacteroidia</taxon>
        <taxon>Bacteroidales</taxon>
        <taxon>Prevotellaceae</taxon>
        <taxon>Segatella</taxon>
    </lineage>
</organism>
<accession>A0A6A7W7L3</accession>
<evidence type="ECO:0000313" key="2">
    <source>
        <dbReference type="Proteomes" id="UP000384372"/>
    </source>
</evidence>
<keyword evidence="1" id="KW-0670">Pyruvate</keyword>
<comment type="caution">
    <text evidence="1">The sequence shown here is derived from an EMBL/GenBank/DDBJ whole genome shotgun (WGS) entry which is preliminary data.</text>
</comment>
<name>A0A6A7W7L3_9BACT</name>
<keyword evidence="2" id="KW-1185">Reference proteome</keyword>
<dbReference type="OrthoDB" id="1098521at2"/>
<proteinExistence type="predicted"/>
<gene>
    <name evidence="1" type="ORF">F7D20_00315</name>
</gene>
<dbReference type="Proteomes" id="UP000384372">
    <property type="component" value="Unassembled WGS sequence"/>
</dbReference>
<reference evidence="1 2" key="1">
    <citation type="submission" date="2019-09" db="EMBL/GenBank/DDBJ databases">
        <title>Distinct polysaccharide growth profiles of human intestinal Prevotella copri isolates.</title>
        <authorList>
            <person name="Fehlner-Peach H."/>
            <person name="Magnabosco C."/>
            <person name="Raghavan V."/>
            <person name="Scher J.U."/>
            <person name="Tett A."/>
            <person name="Cox L.M."/>
            <person name="Gottsegen C."/>
            <person name="Watters A."/>
            <person name="Wiltshire- Gordon J.D."/>
            <person name="Segata N."/>
            <person name="Bonneau R."/>
            <person name="Littman D.R."/>
        </authorList>
    </citation>
    <scope>NUCLEOTIDE SEQUENCE [LARGE SCALE GENOMIC DNA]</scope>
    <source>
        <strain evidence="2">iAQ1173</strain>
    </source>
</reference>